<evidence type="ECO:0000313" key="2">
    <source>
        <dbReference type="EMBL" id="PHJ88988.1"/>
    </source>
</evidence>
<dbReference type="EMBL" id="LAHD01000273">
    <property type="protein sequence ID" value="PHJ88988.1"/>
    <property type="molecule type" value="Genomic_DNA"/>
</dbReference>
<dbReference type="AlphaFoldDB" id="A0A9Q5Z434"/>
<accession>A0A9Q5Z434</accession>
<protein>
    <submittedName>
        <fullName evidence="2">Uncharacterized protein</fullName>
    </submittedName>
</protein>
<proteinExistence type="predicted"/>
<dbReference type="Proteomes" id="UP000222310">
    <property type="component" value="Unassembled WGS sequence"/>
</dbReference>
<gene>
    <name evidence="2" type="ORF">VF08_37865</name>
</gene>
<reference evidence="2 3" key="1">
    <citation type="submission" date="2015-02" db="EMBL/GenBank/DDBJ databases">
        <title>Nostoc linckia genome annotation.</title>
        <authorList>
            <person name="Zhou Z."/>
        </authorList>
    </citation>
    <scope>NUCLEOTIDE SEQUENCE [LARGE SCALE GENOMIC DNA]</scope>
    <source>
        <strain evidence="3">z8</strain>
    </source>
</reference>
<feature type="region of interest" description="Disordered" evidence="1">
    <location>
        <begin position="177"/>
        <end position="198"/>
    </location>
</feature>
<name>A0A9Q5Z434_NOSLI</name>
<evidence type="ECO:0000256" key="1">
    <source>
        <dbReference type="SAM" id="MobiDB-lite"/>
    </source>
</evidence>
<sequence length="227" mass="24460">MRLQGRQSAVAPFGQAGYAFGGLLARPLRHDRGLVCGCEDLAAGQAGKARAVAPVVVGNAAGGVELDGLERAHEGPAQAEPVADGLVEVLWRDDTRADEVEGLGHQHRLQAVEHEAVDLLLHGDRHLLDLLVDGAGLLHHLRVGPGCRAELDDRHEVRGVHRMGDEHARAVLEVLRPERREQEGGGGDDDGRGRGERVDLGMDGDLRLHRLRPVFLNEGAILQRLGE</sequence>
<comment type="caution">
    <text evidence="2">The sequence shown here is derived from an EMBL/GenBank/DDBJ whole genome shotgun (WGS) entry which is preliminary data.</text>
</comment>
<evidence type="ECO:0000313" key="3">
    <source>
        <dbReference type="Proteomes" id="UP000222310"/>
    </source>
</evidence>
<organism evidence="2 3">
    <name type="scientific">Nostoc linckia z8</name>
    <dbReference type="NCBI Taxonomy" id="1628746"/>
    <lineage>
        <taxon>Bacteria</taxon>
        <taxon>Bacillati</taxon>
        <taxon>Cyanobacteriota</taxon>
        <taxon>Cyanophyceae</taxon>
        <taxon>Nostocales</taxon>
        <taxon>Nostocaceae</taxon>
        <taxon>Nostoc</taxon>
    </lineage>
</organism>
<feature type="non-terminal residue" evidence="2">
    <location>
        <position position="227"/>
    </location>
</feature>